<dbReference type="PANTHER" id="PTHR36063:SF1">
    <property type="entry name" value="ARABIDOPSIS THALIANA GENOMIC DNA, CHROMOSOME 5, P1 CLONE:MOK16"/>
    <property type="match status" value="1"/>
</dbReference>
<reference evidence="2" key="2">
    <citation type="journal article" date="2024" name="Plant">
        <title>Genomic evolution and insights into agronomic trait innovations of Sesamum species.</title>
        <authorList>
            <person name="Miao H."/>
            <person name="Wang L."/>
            <person name="Qu L."/>
            <person name="Liu H."/>
            <person name="Sun Y."/>
            <person name="Le M."/>
            <person name="Wang Q."/>
            <person name="Wei S."/>
            <person name="Zheng Y."/>
            <person name="Lin W."/>
            <person name="Duan Y."/>
            <person name="Cao H."/>
            <person name="Xiong S."/>
            <person name="Wang X."/>
            <person name="Wei L."/>
            <person name="Li C."/>
            <person name="Ma Q."/>
            <person name="Ju M."/>
            <person name="Zhao R."/>
            <person name="Li G."/>
            <person name="Mu C."/>
            <person name="Tian Q."/>
            <person name="Mei H."/>
            <person name="Zhang T."/>
            <person name="Gao T."/>
            <person name="Zhang H."/>
        </authorList>
    </citation>
    <scope>NUCLEOTIDE SEQUENCE</scope>
    <source>
        <strain evidence="2">3651</strain>
    </source>
</reference>
<sequence>MHLNPPTPNSQLKNSSSLRIPDRDTYNPFLEQLNLNLMAKRVGLLMSSWMEVAPALVVTPRKPASSCPTLETITEEESDIICNDDDDEITQHNLLESSMSTLQPCFNY</sequence>
<protein>
    <submittedName>
        <fullName evidence="2">Uncharacterized protein</fullName>
    </submittedName>
</protein>
<dbReference type="EMBL" id="JACGWO010000003">
    <property type="protein sequence ID" value="KAK4432444.1"/>
    <property type="molecule type" value="Genomic_DNA"/>
</dbReference>
<evidence type="ECO:0000313" key="3">
    <source>
        <dbReference type="Proteomes" id="UP001293254"/>
    </source>
</evidence>
<gene>
    <name evidence="2" type="ORF">Salat_1006500</name>
</gene>
<evidence type="ECO:0000313" key="2">
    <source>
        <dbReference type="EMBL" id="KAK4432444.1"/>
    </source>
</evidence>
<name>A0AAE1YLY1_9LAMI</name>
<organism evidence="2 3">
    <name type="scientific">Sesamum alatum</name>
    <dbReference type="NCBI Taxonomy" id="300844"/>
    <lineage>
        <taxon>Eukaryota</taxon>
        <taxon>Viridiplantae</taxon>
        <taxon>Streptophyta</taxon>
        <taxon>Embryophyta</taxon>
        <taxon>Tracheophyta</taxon>
        <taxon>Spermatophyta</taxon>
        <taxon>Magnoliopsida</taxon>
        <taxon>eudicotyledons</taxon>
        <taxon>Gunneridae</taxon>
        <taxon>Pentapetalae</taxon>
        <taxon>asterids</taxon>
        <taxon>lamiids</taxon>
        <taxon>Lamiales</taxon>
        <taxon>Pedaliaceae</taxon>
        <taxon>Sesamum</taxon>
    </lineage>
</organism>
<dbReference type="AlphaFoldDB" id="A0AAE1YLY1"/>
<feature type="region of interest" description="Disordered" evidence="1">
    <location>
        <begin position="1"/>
        <end position="21"/>
    </location>
</feature>
<proteinExistence type="predicted"/>
<evidence type="ECO:0000256" key="1">
    <source>
        <dbReference type="SAM" id="MobiDB-lite"/>
    </source>
</evidence>
<reference evidence="2" key="1">
    <citation type="submission" date="2020-06" db="EMBL/GenBank/DDBJ databases">
        <authorList>
            <person name="Li T."/>
            <person name="Hu X."/>
            <person name="Zhang T."/>
            <person name="Song X."/>
            <person name="Zhang H."/>
            <person name="Dai N."/>
            <person name="Sheng W."/>
            <person name="Hou X."/>
            <person name="Wei L."/>
        </authorList>
    </citation>
    <scope>NUCLEOTIDE SEQUENCE</scope>
    <source>
        <strain evidence="2">3651</strain>
        <tissue evidence="2">Leaf</tissue>
    </source>
</reference>
<dbReference type="PANTHER" id="PTHR36063">
    <property type="entry name" value="ARABIDOPSIS THALIANA GENOMIC DNA, CHROMOSOME 5, P1 CLONE:MOK16"/>
    <property type="match status" value="1"/>
</dbReference>
<comment type="caution">
    <text evidence="2">The sequence shown here is derived from an EMBL/GenBank/DDBJ whole genome shotgun (WGS) entry which is preliminary data.</text>
</comment>
<keyword evidence="3" id="KW-1185">Reference proteome</keyword>
<dbReference type="Proteomes" id="UP001293254">
    <property type="component" value="Unassembled WGS sequence"/>
</dbReference>
<accession>A0AAE1YLY1</accession>
<feature type="compositionally biased region" description="Polar residues" evidence="1">
    <location>
        <begin position="9"/>
        <end position="18"/>
    </location>
</feature>